<dbReference type="Proteomes" id="UP000653056">
    <property type="component" value="Unassembled WGS sequence"/>
</dbReference>
<gene>
    <name evidence="2" type="ORF">GCM10007160_16120</name>
</gene>
<evidence type="ECO:0000313" key="3">
    <source>
        <dbReference type="Proteomes" id="UP000653056"/>
    </source>
</evidence>
<name>A0ABQ2YPI3_9GAMM</name>
<keyword evidence="1" id="KW-0732">Signal</keyword>
<sequence length="132" mass="14418">MFPLAKTAIVVVVIATAGFAAAEAESQDVQKFPDVVDVQVAASGDNRFDFDVTVSSPYDSPERYADAFRIMSADEEVFGVRELLHDHASEQPFTRRLSGVEIPTDISEVIVQARDKTHGYGGDTMQVELPGR</sequence>
<feature type="chain" id="PRO_5045238416" evidence="1">
    <location>
        <begin position="23"/>
        <end position="132"/>
    </location>
</feature>
<dbReference type="RefSeq" id="WP_189467983.1">
    <property type="nucleotide sequence ID" value="NZ_BMXS01000006.1"/>
</dbReference>
<keyword evidence="3" id="KW-1185">Reference proteome</keyword>
<comment type="caution">
    <text evidence="2">The sequence shown here is derived from an EMBL/GenBank/DDBJ whole genome shotgun (WGS) entry which is preliminary data.</text>
</comment>
<proteinExistence type="predicted"/>
<evidence type="ECO:0000256" key="1">
    <source>
        <dbReference type="SAM" id="SignalP"/>
    </source>
</evidence>
<evidence type="ECO:0000313" key="2">
    <source>
        <dbReference type="EMBL" id="GGX89533.1"/>
    </source>
</evidence>
<reference evidence="3" key="1">
    <citation type="journal article" date="2019" name="Int. J. Syst. Evol. Microbiol.">
        <title>The Global Catalogue of Microorganisms (GCM) 10K type strain sequencing project: providing services to taxonomists for standard genome sequencing and annotation.</title>
        <authorList>
            <consortium name="The Broad Institute Genomics Platform"/>
            <consortium name="The Broad Institute Genome Sequencing Center for Infectious Disease"/>
            <person name="Wu L."/>
            <person name="Ma J."/>
        </authorList>
    </citation>
    <scope>NUCLEOTIDE SEQUENCE [LARGE SCALE GENOMIC DNA]</scope>
    <source>
        <strain evidence="3">KCTC 22228</strain>
    </source>
</reference>
<feature type="signal peptide" evidence="1">
    <location>
        <begin position="1"/>
        <end position="22"/>
    </location>
</feature>
<organism evidence="2 3">
    <name type="scientific">Litchfieldella qijiaojingensis</name>
    <dbReference type="NCBI Taxonomy" id="980347"/>
    <lineage>
        <taxon>Bacteria</taxon>
        <taxon>Pseudomonadati</taxon>
        <taxon>Pseudomonadota</taxon>
        <taxon>Gammaproteobacteria</taxon>
        <taxon>Oceanospirillales</taxon>
        <taxon>Halomonadaceae</taxon>
        <taxon>Litchfieldella</taxon>
    </lineage>
</organism>
<accession>A0ABQ2YPI3</accession>
<dbReference type="EMBL" id="BMXS01000006">
    <property type="protein sequence ID" value="GGX89533.1"/>
    <property type="molecule type" value="Genomic_DNA"/>
</dbReference>
<protein>
    <submittedName>
        <fullName evidence="2">Uncharacterized protein</fullName>
    </submittedName>
</protein>